<sequence length="362" mass="40917">MSLSTHEVEETHQNKDASPYISDTDSEDEPKLPLNQFYPYIRCGLCCGFLIDATTITECLHTFCKSCIVKHFFYGNRCPTCSIVVHQTQPLYNIRPDRQLQDIVYKMIPFLEELERDQMCNFYKQRGMEVPKPVVLSPPTPTVARKPKKDTSTHSVFTIPPELDVSLLLQFVGRWRGATFGCLEKPRCATWSSSSGGRWSSAPPARWTWCVEIISWTTTSPSNKSRTPWERRLSRMASWCSTLASFYQTSPEHETLLRTYTQWVCLLISGSRHRHLLGRLGPAGTSDVVFFWGDKCIGDIWERGRKPALQISNVGGRNGQTDINAFLGEVVVGAHHYSGSSCTQTPSLFPRDRPSGPSPRAC</sequence>
<evidence type="ECO:0000256" key="7">
    <source>
        <dbReference type="SAM" id="MobiDB-lite"/>
    </source>
</evidence>
<keyword evidence="2" id="KW-0479">Metal-binding</keyword>
<keyword evidence="3 6" id="KW-0863">Zinc-finger</keyword>
<gene>
    <name evidence="9" type="primary">pcgf6</name>
</gene>
<accession>A0A8C4ZF54</accession>
<dbReference type="InterPro" id="IPR013083">
    <property type="entry name" value="Znf_RING/FYVE/PHD"/>
</dbReference>
<evidence type="ECO:0000313" key="10">
    <source>
        <dbReference type="Proteomes" id="UP000694546"/>
    </source>
</evidence>
<dbReference type="Proteomes" id="UP000694546">
    <property type="component" value="Chromosome 15"/>
</dbReference>
<name>A0A8C4ZF54_GADMO</name>
<keyword evidence="5" id="KW-0539">Nucleus</keyword>
<proteinExistence type="predicted"/>
<dbReference type="InterPro" id="IPR017907">
    <property type="entry name" value="Znf_RING_CS"/>
</dbReference>
<evidence type="ECO:0000256" key="4">
    <source>
        <dbReference type="ARBA" id="ARBA00022833"/>
    </source>
</evidence>
<reference evidence="9" key="2">
    <citation type="submission" date="2025-09" db="UniProtKB">
        <authorList>
            <consortium name="Ensembl"/>
        </authorList>
    </citation>
    <scope>IDENTIFICATION</scope>
</reference>
<keyword evidence="4" id="KW-0862">Zinc</keyword>
<evidence type="ECO:0000256" key="5">
    <source>
        <dbReference type="ARBA" id="ARBA00023242"/>
    </source>
</evidence>
<dbReference type="Gene3D" id="3.30.40.10">
    <property type="entry name" value="Zinc/RING finger domain, C3HC4 (zinc finger)"/>
    <property type="match status" value="1"/>
</dbReference>
<evidence type="ECO:0000256" key="3">
    <source>
        <dbReference type="ARBA" id="ARBA00022771"/>
    </source>
</evidence>
<feature type="compositionally biased region" description="Basic and acidic residues" evidence="7">
    <location>
        <begin position="1"/>
        <end position="15"/>
    </location>
</feature>
<dbReference type="FunFam" id="3.30.40.10:FF:000033">
    <property type="entry name" value="Polycomb group RING finger protein 3"/>
    <property type="match status" value="1"/>
</dbReference>
<organism evidence="9 10">
    <name type="scientific">Gadus morhua</name>
    <name type="common">Atlantic cod</name>
    <dbReference type="NCBI Taxonomy" id="8049"/>
    <lineage>
        <taxon>Eukaryota</taxon>
        <taxon>Metazoa</taxon>
        <taxon>Chordata</taxon>
        <taxon>Craniata</taxon>
        <taxon>Vertebrata</taxon>
        <taxon>Euteleostomi</taxon>
        <taxon>Actinopterygii</taxon>
        <taxon>Neopterygii</taxon>
        <taxon>Teleostei</taxon>
        <taxon>Neoteleostei</taxon>
        <taxon>Acanthomorphata</taxon>
        <taxon>Zeiogadaria</taxon>
        <taxon>Gadariae</taxon>
        <taxon>Gadiformes</taxon>
        <taxon>Gadoidei</taxon>
        <taxon>Gadidae</taxon>
        <taxon>Gadus</taxon>
    </lineage>
</organism>
<dbReference type="GO" id="GO:0031519">
    <property type="term" value="C:PcG protein complex"/>
    <property type="evidence" value="ECO:0007669"/>
    <property type="project" value="UniProtKB-ARBA"/>
</dbReference>
<dbReference type="Ensembl" id="ENSGMOT00000013918.2">
    <property type="protein sequence ID" value="ENSGMOP00000013561.2"/>
    <property type="gene ID" value="ENSGMOG00000012670.2"/>
</dbReference>
<dbReference type="PANTHER" id="PTHR45893">
    <property type="entry name" value="POLYCOMB GROUP RING FINGER PROTEIN"/>
    <property type="match status" value="1"/>
</dbReference>
<keyword evidence="10" id="KW-1185">Reference proteome</keyword>
<evidence type="ECO:0000256" key="6">
    <source>
        <dbReference type="PROSITE-ProRule" id="PRU00175"/>
    </source>
</evidence>
<dbReference type="InterPro" id="IPR001841">
    <property type="entry name" value="Znf_RING"/>
</dbReference>
<feature type="region of interest" description="Disordered" evidence="7">
    <location>
        <begin position="1"/>
        <end position="28"/>
    </location>
</feature>
<evidence type="ECO:0000313" key="9">
    <source>
        <dbReference type="Ensembl" id="ENSGMOP00000013561.2"/>
    </source>
</evidence>
<dbReference type="GeneTree" id="ENSGT00940000158034"/>
<dbReference type="Pfam" id="PF13923">
    <property type="entry name" value="zf-C3HC4_2"/>
    <property type="match status" value="1"/>
</dbReference>
<dbReference type="SUPFAM" id="SSF57850">
    <property type="entry name" value="RING/U-box"/>
    <property type="match status" value="1"/>
</dbReference>
<feature type="domain" description="RING-type" evidence="8">
    <location>
        <begin position="43"/>
        <end position="82"/>
    </location>
</feature>
<dbReference type="GO" id="GO:0008270">
    <property type="term" value="F:zinc ion binding"/>
    <property type="evidence" value="ECO:0007669"/>
    <property type="project" value="UniProtKB-KW"/>
</dbReference>
<protein>
    <recommendedName>
        <fullName evidence="8">RING-type domain-containing protein</fullName>
    </recommendedName>
</protein>
<dbReference type="AlphaFoldDB" id="A0A8C4ZF54"/>
<evidence type="ECO:0000256" key="1">
    <source>
        <dbReference type="ARBA" id="ARBA00004123"/>
    </source>
</evidence>
<evidence type="ECO:0000259" key="8">
    <source>
        <dbReference type="PROSITE" id="PS50089"/>
    </source>
</evidence>
<dbReference type="PROSITE" id="PS00518">
    <property type="entry name" value="ZF_RING_1"/>
    <property type="match status" value="1"/>
</dbReference>
<evidence type="ECO:0000256" key="2">
    <source>
        <dbReference type="ARBA" id="ARBA00022723"/>
    </source>
</evidence>
<dbReference type="InterPro" id="IPR051507">
    <property type="entry name" value="PcG_RING_finger"/>
</dbReference>
<comment type="subcellular location">
    <subcellularLocation>
        <location evidence="1">Nucleus</location>
    </subcellularLocation>
</comment>
<reference evidence="9" key="1">
    <citation type="submission" date="2025-08" db="UniProtKB">
        <authorList>
            <consortium name="Ensembl"/>
        </authorList>
    </citation>
    <scope>IDENTIFICATION</scope>
</reference>
<dbReference type="PROSITE" id="PS50089">
    <property type="entry name" value="ZF_RING_2"/>
    <property type="match status" value="1"/>
</dbReference>
<dbReference type="SMART" id="SM00184">
    <property type="entry name" value="RING"/>
    <property type="match status" value="1"/>
</dbReference>